<evidence type="ECO:0000313" key="2">
    <source>
        <dbReference type="EMBL" id="KAJ7323542.1"/>
    </source>
</evidence>
<name>A0AAD6ZIZ6_9AGAR</name>
<sequence>MRKGKFNTAQEAQLNTYLPEFIQKLDAGVRGLELTQWKQSTATKALASPPFADLDISIMPRTDWFKTIVRKFTNYFNNVYKRSHEEEPSASVLIKSNPLLRFTSILSGRQLFARESHNDIHKRSAQRITDTGVNEAVAYQVVLKEMWDGLSTEEKSDWDSQAEDETGDIELNQKEFSTNIHLALKSLCQGGLIGDAEMILFYGFRNVKNGDLLAGSVHGHSKHNKTHFGGNDLESSYGIPWAQFVDSVLPCPVFPTSASVIVDVNGVVNFPPVDVEKIPVAELRVLLEDYLKKCWVHRTLGKANELPVPWDEIASDPSKFYDNQKFTLPLGLKFPQTMNSVETLMLGEFFNSIRDSVPFHFTPDASRPETVPAPSNQQVERTPSLPPIPPLSTENGMSEQGKQQSGDKPSELDSNDTPQSPVSTPLTQQKRKRSEKQQTSNDPDGKQDHESEKELEIVPKKPRNETRKPASASEPAIRRSSRTTAPRKESTTQKTGKPTESRSAEVKKKSKLPKGWVPLSDDEDNSN</sequence>
<gene>
    <name evidence="2" type="ORF">DFH08DRAFT_969095</name>
</gene>
<protein>
    <submittedName>
        <fullName evidence="2">Uncharacterized protein</fullName>
    </submittedName>
</protein>
<feature type="compositionally biased region" description="Basic and acidic residues" evidence="1">
    <location>
        <begin position="443"/>
        <end position="468"/>
    </location>
</feature>
<dbReference type="AlphaFoldDB" id="A0AAD6ZIZ6"/>
<comment type="caution">
    <text evidence="2">The sequence shown here is derived from an EMBL/GenBank/DDBJ whole genome shotgun (WGS) entry which is preliminary data.</text>
</comment>
<feature type="region of interest" description="Disordered" evidence="1">
    <location>
        <begin position="361"/>
        <end position="527"/>
    </location>
</feature>
<accession>A0AAD6ZIZ6</accession>
<evidence type="ECO:0000256" key="1">
    <source>
        <dbReference type="SAM" id="MobiDB-lite"/>
    </source>
</evidence>
<organism evidence="2 3">
    <name type="scientific">Mycena albidolilacea</name>
    <dbReference type="NCBI Taxonomy" id="1033008"/>
    <lineage>
        <taxon>Eukaryota</taxon>
        <taxon>Fungi</taxon>
        <taxon>Dikarya</taxon>
        <taxon>Basidiomycota</taxon>
        <taxon>Agaricomycotina</taxon>
        <taxon>Agaricomycetes</taxon>
        <taxon>Agaricomycetidae</taxon>
        <taxon>Agaricales</taxon>
        <taxon>Marasmiineae</taxon>
        <taxon>Mycenaceae</taxon>
        <taxon>Mycena</taxon>
    </lineage>
</organism>
<dbReference type="Proteomes" id="UP001218218">
    <property type="component" value="Unassembled WGS sequence"/>
</dbReference>
<evidence type="ECO:0000313" key="3">
    <source>
        <dbReference type="Proteomes" id="UP001218218"/>
    </source>
</evidence>
<proteinExistence type="predicted"/>
<keyword evidence="3" id="KW-1185">Reference proteome</keyword>
<feature type="compositionally biased region" description="Polar residues" evidence="1">
    <location>
        <begin position="415"/>
        <end position="428"/>
    </location>
</feature>
<feature type="compositionally biased region" description="Polar residues" evidence="1">
    <location>
        <begin position="394"/>
        <end position="407"/>
    </location>
</feature>
<reference evidence="2" key="1">
    <citation type="submission" date="2023-03" db="EMBL/GenBank/DDBJ databases">
        <title>Massive genome expansion in bonnet fungi (Mycena s.s.) driven by repeated elements and novel gene families across ecological guilds.</title>
        <authorList>
            <consortium name="Lawrence Berkeley National Laboratory"/>
            <person name="Harder C.B."/>
            <person name="Miyauchi S."/>
            <person name="Viragh M."/>
            <person name="Kuo A."/>
            <person name="Thoen E."/>
            <person name="Andreopoulos B."/>
            <person name="Lu D."/>
            <person name="Skrede I."/>
            <person name="Drula E."/>
            <person name="Henrissat B."/>
            <person name="Morin E."/>
            <person name="Kohler A."/>
            <person name="Barry K."/>
            <person name="LaButti K."/>
            <person name="Morin E."/>
            <person name="Salamov A."/>
            <person name="Lipzen A."/>
            <person name="Mereny Z."/>
            <person name="Hegedus B."/>
            <person name="Baldrian P."/>
            <person name="Stursova M."/>
            <person name="Weitz H."/>
            <person name="Taylor A."/>
            <person name="Grigoriev I.V."/>
            <person name="Nagy L.G."/>
            <person name="Martin F."/>
            <person name="Kauserud H."/>
        </authorList>
    </citation>
    <scope>NUCLEOTIDE SEQUENCE</scope>
    <source>
        <strain evidence="2">CBHHK002</strain>
    </source>
</reference>
<dbReference type="EMBL" id="JARIHO010000046">
    <property type="protein sequence ID" value="KAJ7323542.1"/>
    <property type="molecule type" value="Genomic_DNA"/>
</dbReference>
<feature type="compositionally biased region" description="Basic and acidic residues" evidence="1">
    <location>
        <begin position="486"/>
        <end position="507"/>
    </location>
</feature>